<evidence type="ECO:0000313" key="3">
    <source>
        <dbReference type="Proteomes" id="UP000191663"/>
    </source>
</evidence>
<evidence type="ECO:0000313" key="2">
    <source>
        <dbReference type="EMBL" id="OPX18612.1"/>
    </source>
</evidence>
<sequence length="291" mass="33536">MEKEWKFPQILEFEEPIFLRNLTLYPIVGKDGESFDALSIEEALDKKLADIQELDIPDINRLQLENRSPSPLLMLDGEEIIGSLQNRIIATSTIIPARTKKSIRVICAEEGRWNELGGFKTGFCSYPKIRAILSQGIHKSNIQKRIWNEISRKLTVSKISSATSSMHDIYNSLEEEIARYIEGFKSLNHKTLGFIGCSKNQILGCDLFISPSLYQKFEPKLIRAYALDAIEQQNIRTKASDISRYFDELCSFLEQFKPRSNMKHIRIREKYFFGQAVAIKNRLIHLSIFPN</sequence>
<dbReference type="EMBL" id="MUKB01000004">
    <property type="protein sequence ID" value="OPX18612.1"/>
    <property type="molecule type" value="Genomic_DNA"/>
</dbReference>
<name>A0A1V4QH92_UNCW3</name>
<dbReference type="InterPro" id="IPR046699">
    <property type="entry name" value="ARPP-1"/>
</dbReference>
<feature type="domain" description="ARG and Rhodanese-Phosphatase-superfamily-associated" evidence="1">
    <location>
        <begin position="11"/>
        <end position="289"/>
    </location>
</feature>
<gene>
    <name evidence="2" type="ORF">BXT86_00330</name>
</gene>
<comment type="caution">
    <text evidence="2">The sequence shown here is derived from an EMBL/GenBank/DDBJ whole genome shotgun (WGS) entry which is preliminary data.</text>
</comment>
<dbReference type="Pfam" id="PF20208">
    <property type="entry name" value="ARPP-1"/>
    <property type="match status" value="1"/>
</dbReference>
<dbReference type="AlphaFoldDB" id="A0A1V4QH92"/>
<reference evidence="3" key="1">
    <citation type="submission" date="2017-01" db="EMBL/GenBank/DDBJ databases">
        <title>Novel pathways for hydrocarbon cycling and metabolic interdependencies in hydrothermal sediment communities.</title>
        <authorList>
            <person name="Dombrowski N."/>
            <person name="Seitz K."/>
            <person name="Teske A."/>
            <person name="Baker B."/>
        </authorList>
    </citation>
    <scope>NUCLEOTIDE SEQUENCE [LARGE SCALE GENOMIC DNA]</scope>
</reference>
<dbReference type="Proteomes" id="UP000191663">
    <property type="component" value="Unassembled WGS sequence"/>
</dbReference>
<proteinExistence type="predicted"/>
<protein>
    <recommendedName>
        <fullName evidence="1">ARG and Rhodanese-Phosphatase-superfamily-associated domain-containing protein</fullName>
    </recommendedName>
</protein>
<evidence type="ECO:0000259" key="1">
    <source>
        <dbReference type="Pfam" id="PF20208"/>
    </source>
</evidence>
<accession>A0A1V4QH92</accession>
<organism evidence="2 3">
    <name type="scientific">candidate division WOR-3 bacterium 4484_100</name>
    <dbReference type="NCBI Taxonomy" id="1936077"/>
    <lineage>
        <taxon>Bacteria</taxon>
        <taxon>Bacteria division WOR-3</taxon>
    </lineage>
</organism>